<evidence type="ECO:0000313" key="1">
    <source>
        <dbReference type="EMBL" id="OQR73067.1"/>
    </source>
</evidence>
<comment type="caution">
    <text evidence="1">The sequence shown here is derived from an EMBL/GenBank/DDBJ whole genome shotgun (WGS) entry which is preliminary data.</text>
</comment>
<dbReference type="AlphaFoldDB" id="A0A1V9XHR8"/>
<reference evidence="1 2" key="1">
    <citation type="journal article" date="2017" name="Gigascience">
        <title>Draft genome of the honey bee ectoparasitic mite, Tropilaelaps mercedesae, is shaped by the parasitic life history.</title>
        <authorList>
            <person name="Dong X."/>
            <person name="Armstrong S.D."/>
            <person name="Xia D."/>
            <person name="Makepeace B.L."/>
            <person name="Darby A.C."/>
            <person name="Kadowaki T."/>
        </authorList>
    </citation>
    <scope>NUCLEOTIDE SEQUENCE [LARGE SCALE GENOMIC DNA]</scope>
    <source>
        <strain evidence="1">Wuxi-XJTLU</strain>
    </source>
</reference>
<protein>
    <submittedName>
        <fullName evidence="1">Uncharacterized protein</fullName>
    </submittedName>
</protein>
<organism evidence="1 2">
    <name type="scientific">Tropilaelaps mercedesae</name>
    <dbReference type="NCBI Taxonomy" id="418985"/>
    <lineage>
        <taxon>Eukaryota</taxon>
        <taxon>Metazoa</taxon>
        <taxon>Ecdysozoa</taxon>
        <taxon>Arthropoda</taxon>
        <taxon>Chelicerata</taxon>
        <taxon>Arachnida</taxon>
        <taxon>Acari</taxon>
        <taxon>Parasitiformes</taxon>
        <taxon>Mesostigmata</taxon>
        <taxon>Gamasina</taxon>
        <taxon>Dermanyssoidea</taxon>
        <taxon>Laelapidae</taxon>
        <taxon>Tropilaelaps</taxon>
    </lineage>
</organism>
<keyword evidence="2" id="KW-1185">Reference proteome</keyword>
<accession>A0A1V9XHR8</accession>
<dbReference type="InParanoid" id="A0A1V9XHR8"/>
<proteinExistence type="predicted"/>
<name>A0A1V9XHR8_9ACAR</name>
<gene>
    <name evidence="1" type="ORF">BIW11_09978</name>
</gene>
<sequence>MFAPESLSLPGKFALGADAALLAYRLRQTGRPIRFGKHTKDMNVPLIAILATALSLSDGWYVPSTVIGLRQPVVINGVTYPSGYTGVVPSYRYNGAFPIYSTAIYGVPTYGGGGGLLGPSVYTSPVYTGSSFSLAAYGNAYPSVYKSYTNYAYPSGYNGQSSYPAARSLSTSQSINTPVNAGNRDRADSTIVLTNRSA</sequence>
<evidence type="ECO:0000313" key="2">
    <source>
        <dbReference type="Proteomes" id="UP000192247"/>
    </source>
</evidence>
<dbReference type="EMBL" id="MNPL01010533">
    <property type="protein sequence ID" value="OQR73067.1"/>
    <property type="molecule type" value="Genomic_DNA"/>
</dbReference>
<dbReference type="Proteomes" id="UP000192247">
    <property type="component" value="Unassembled WGS sequence"/>
</dbReference>